<dbReference type="InterPro" id="IPR010718">
    <property type="entry name" value="DUF1294"/>
</dbReference>
<feature type="transmembrane region" description="Helical" evidence="2">
    <location>
        <begin position="210"/>
        <end position="229"/>
    </location>
</feature>
<feature type="transmembrane region" description="Helical" evidence="2">
    <location>
        <begin position="143"/>
        <end position="161"/>
    </location>
</feature>
<reference evidence="4 5" key="1">
    <citation type="submission" date="2023-08" db="EMBL/GenBank/DDBJ databases">
        <title>Functional and genomic diversity of the sorghum phyllosphere microbiome.</title>
        <authorList>
            <person name="Shade A."/>
        </authorList>
    </citation>
    <scope>NUCLEOTIDE SEQUENCE [LARGE SCALE GENOMIC DNA]</scope>
    <source>
        <strain evidence="4 5">SORGH_AS_0335</strain>
    </source>
</reference>
<dbReference type="InterPro" id="IPR019844">
    <property type="entry name" value="CSD_CS"/>
</dbReference>
<protein>
    <submittedName>
        <fullName evidence="4">Uncharacterized membrane protein YsdA (DUF1294 family)/cold shock CspA family protein</fullName>
    </submittedName>
</protein>
<dbReference type="CDD" id="cd04458">
    <property type="entry name" value="CSP_CDS"/>
    <property type="match status" value="1"/>
</dbReference>
<dbReference type="SUPFAM" id="SSF50249">
    <property type="entry name" value="Nucleic acid-binding proteins"/>
    <property type="match status" value="1"/>
</dbReference>
<dbReference type="InterPro" id="IPR002059">
    <property type="entry name" value="CSP_DNA-bd"/>
</dbReference>
<dbReference type="Gene3D" id="2.40.50.140">
    <property type="entry name" value="Nucleic acid-binding proteins"/>
    <property type="match status" value="1"/>
</dbReference>
<feature type="transmembrane region" description="Helical" evidence="2">
    <location>
        <begin position="181"/>
        <end position="198"/>
    </location>
</feature>
<sequence length="231" mass="24851">MRKQGHISRWNGPRGFGFIRSADTLAEVFFHVRDFAGTAPPAEGMPVVFEEIHVGGKGPRAMAVRPLAAPPSTPASSRSGPARPRAARSAPSRPDRTPRASADRRPPRSTGRPAAAGSTLAYGLMAVWAAALLWLVYARYLPGWTLAAAAAINVVTLAAYALDKQAARTGGWRTSEQRLHLLALAGGWPGAWVAQQWLRHKSSKPSFRTVYWATVVVHCAALALAVYRLKA</sequence>
<accession>A0ABU1IEW7</accession>
<keyword evidence="2" id="KW-0472">Membrane</keyword>
<keyword evidence="5" id="KW-1185">Reference proteome</keyword>
<dbReference type="PROSITE" id="PS00352">
    <property type="entry name" value="CSD_1"/>
    <property type="match status" value="1"/>
</dbReference>
<dbReference type="InterPro" id="IPR012340">
    <property type="entry name" value="NA-bd_OB-fold"/>
</dbReference>
<organism evidence="4 5">
    <name type="scientific">Paracidovorax wautersii</name>
    <dbReference type="NCBI Taxonomy" id="1177982"/>
    <lineage>
        <taxon>Bacteria</taxon>
        <taxon>Pseudomonadati</taxon>
        <taxon>Pseudomonadota</taxon>
        <taxon>Betaproteobacteria</taxon>
        <taxon>Burkholderiales</taxon>
        <taxon>Comamonadaceae</taxon>
        <taxon>Paracidovorax</taxon>
    </lineage>
</organism>
<dbReference type="EMBL" id="JAVIZX010000001">
    <property type="protein sequence ID" value="MDR6215511.1"/>
    <property type="molecule type" value="Genomic_DNA"/>
</dbReference>
<keyword evidence="2" id="KW-1133">Transmembrane helix</keyword>
<evidence type="ECO:0000313" key="5">
    <source>
        <dbReference type="Proteomes" id="UP001267710"/>
    </source>
</evidence>
<evidence type="ECO:0000256" key="2">
    <source>
        <dbReference type="SAM" id="Phobius"/>
    </source>
</evidence>
<name>A0ABU1IEW7_9BURK</name>
<dbReference type="Proteomes" id="UP001267710">
    <property type="component" value="Unassembled WGS sequence"/>
</dbReference>
<dbReference type="RefSeq" id="WP_309830205.1">
    <property type="nucleotide sequence ID" value="NZ_JAVIZX010000001.1"/>
</dbReference>
<dbReference type="PROSITE" id="PS51857">
    <property type="entry name" value="CSD_2"/>
    <property type="match status" value="1"/>
</dbReference>
<proteinExistence type="predicted"/>
<feature type="transmembrane region" description="Helical" evidence="2">
    <location>
        <begin position="114"/>
        <end position="137"/>
    </location>
</feature>
<keyword evidence="2" id="KW-0812">Transmembrane</keyword>
<comment type="caution">
    <text evidence="4">The sequence shown here is derived from an EMBL/GenBank/DDBJ whole genome shotgun (WGS) entry which is preliminary data.</text>
</comment>
<feature type="region of interest" description="Disordered" evidence="1">
    <location>
        <begin position="62"/>
        <end position="115"/>
    </location>
</feature>
<evidence type="ECO:0000313" key="4">
    <source>
        <dbReference type="EMBL" id="MDR6215511.1"/>
    </source>
</evidence>
<evidence type="ECO:0000259" key="3">
    <source>
        <dbReference type="PROSITE" id="PS51857"/>
    </source>
</evidence>
<gene>
    <name evidence="4" type="ORF">QE399_003200</name>
</gene>
<dbReference type="Pfam" id="PF06961">
    <property type="entry name" value="DUF1294"/>
    <property type="match status" value="1"/>
</dbReference>
<feature type="compositionally biased region" description="Low complexity" evidence="1">
    <location>
        <begin position="74"/>
        <end position="92"/>
    </location>
</feature>
<evidence type="ECO:0000256" key="1">
    <source>
        <dbReference type="SAM" id="MobiDB-lite"/>
    </source>
</evidence>
<dbReference type="Pfam" id="PF00313">
    <property type="entry name" value="CSD"/>
    <property type="match status" value="1"/>
</dbReference>
<feature type="compositionally biased region" description="Basic and acidic residues" evidence="1">
    <location>
        <begin position="93"/>
        <end position="106"/>
    </location>
</feature>
<feature type="domain" description="CSD" evidence="3">
    <location>
        <begin position="2"/>
        <end position="66"/>
    </location>
</feature>